<feature type="coiled-coil region" evidence="1">
    <location>
        <begin position="3"/>
        <end position="57"/>
    </location>
</feature>
<dbReference type="EMBL" id="UOGF01000029">
    <property type="protein sequence ID" value="VAX27496.1"/>
    <property type="molecule type" value="Genomic_DNA"/>
</dbReference>
<evidence type="ECO:0000313" key="2">
    <source>
        <dbReference type="EMBL" id="VAX27496.1"/>
    </source>
</evidence>
<dbReference type="AlphaFoldDB" id="A0A3B1CAF4"/>
<accession>A0A3B1CAF4</accession>
<protein>
    <submittedName>
        <fullName evidence="2">Uncharacterized protein</fullName>
    </submittedName>
</protein>
<reference evidence="2" key="1">
    <citation type="submission" date="2018-06" db="EMBL/GenBank/DDBJ databases">
        <authorList>
            <person name="Zhirakovskaya E."/>
        </authorList>
    </citation>
    <scope>NUCLEOTIDE SEQUENCE</scope>
</reference>
<gene>
    <name evidence="2" type="ORF">MNBD_NITROSPIRAE01-381</name>
</gene>
<organism evidence="2">
    <name type="scientific">hydrothermal vent metagenome</name>
    <dbReference type="NCBI Taxonomy" id="652676"/>
    <lineage>
        <taxon>unclassified sequences</taxon>
        <taxon>metagenomes</taxon>
        <taxon>ecological metagenomes</taxon>
    </lineage>
</organism>
<name>A0A3B1CAF4_9ZZZZ</name>
<sequence length="66" mass="7487">MELKKLEITITDLKSKVGAKKEEGSDLSLSRKTKKCLKRAQRKKRVMVKQAENLLAKSKKKEEAAS</sequence>
<evidence type="ECO:0000256" key="1">
    <source>
        <dbReference type="SAM" id="Coils"/>
    </source>
</evidence>
<keyword evidence="1" id="KW-0175">Coiled coil</keyword>
<proteinExistence type="predicted"/>